<dbReference type="RefSeq" id="WP_126541379.1">
    <property type="nucleotide sequence ID" value="NZ_BSPM01000004.1"/>
</dbReference>
<feature type="coiled-coil region" evidence="10">
    <location>
        <begin position="278"/>
        <end position="305"/>
    </location>
</feature>
<keyword evidence="5 9" id="KW-0812">Transmembrane</keyword>
<accession>A0A4R6RGH8</accession>
<evidence type="ECO:0000256" key="2">
    <source>
        <dbReference type="ARBA" id="ARBA00022475"/>
    </source>
</evidence>
<keyword evidence="6 9" id="KW-1133">Transmembrane helix</keyword>
<keyword evidence="10" id="KW-0175">Coiled coil</keyword>
<feature type="domain" description="POTRA" evidence="11">
    <location>
        <begin position="85"/>
        <end position="153"/>
    </location>
</feature>
<dbReference type="Pfam" id="PF03799">
    <property type="entry name" value="FtsQ_DivIB_C"/>
    <property type="match status" value="1"/>
</dbReference>
<evidence type="ECO:0000256" key="5">
    <source>
        <dbReference type="ARBA" id="ARBA00022692"/>
    </source>
</evidence>
<dbReference type="PROSITE" id="PS51779">
    <property type="entry name" value="POTRA"/>
    <property type="match status" value="1"/>
</dbReference>
<keyword evidence="2 9" id="KW-1003">Cell membrane</keyword>
<dbReference type="EMBL" id="SNXY01000007">
    <property type="protein sequence ID" value="TDP85541.1"/>
    <property type="molecule type" value="Genomic_DNA"/>
</dbReference>
<keyword evidence="4 9" id="KW-0132">Cell division</keyword>
<evidence type="ECO:0000259" key="11">
    <source>
        <dbReference type="PROSITE" id="PS51779"/>
    </source>
</evidence>
<dbReference type="Gene3D" id="3.40.50.11690">
    <property type="entry name" value="Cell division protein FtsQ/DivIB"/>
    <property type="match status" value="1"/>
</dbReference>
<evidence type="ECO:0000256" key="8">
    <source>
        <dbReference type="ARBA" id="ARBA00023306"/>
    </source>
</evidence>
<dbReference type="InterPro" id="IPR034746">
    <property type="entry name" value="POTRA"/>
</dbReference>
<dbReference type="GO" id="GO:0043093">
    <property type="term" value="P:FtsZ-dependent cytokinesis"/>
    <property type="evidence" value="ECO:0007669"/>
    <property type="project" value="UniProtKB-UniRule"/>
</dbReference>
<comment type="function">
    <text evidence="9">Essential cell division protein.</text>
</comment>
<keyword evidence="7 9" id="KW-0472">Membrane</keyword>
<dbReference type="OrthoDB" id="9783091at2"/>
<dbReference type="InterPro" id="IPR045335">
    <property type="entry name" value="FtsQ_C_sf"/>
</dbReference>
<dbReference type="AlphaFoldDB" id="A0A4R6RGH8"/>
<keyword evidence="13" id="KW-1185">Reference proteome</keyword>
<dbReference type="InterPro" id="IPR005548">
    <property type="entry name" value="Cell_div_FtsQ/DivIB_C"/>
</dbReference>
<comment type="caution">
    <text evidence="12">The sequence shown here is derived from an EMBL/GenBank/DDBJ whole genome shotgun (WGS) entry which is preliminary data.</text>
</comment>
<evidence type="ECO:0000256" key="1">
    <source>
        <dbReference type="ARBA" id="ARBA00004370"/>
    </source>
</evidence>
<dbReference type="Gene3D" id="3.10.20.310">
    <property type="entry name" value="membrane protein fhac"/>
    <property type="match status" value="1"/>
</dbReference>
<dbReference type="PANTHER" id="PTHR35851:SF1">
    <property type="entry name" value="CELL DIVISION PROTEIN FTSQ"/>
    <property type="match status" value="1"/>
</dbReference>
<evidence type="ECO:0000256" key="10">
    <source>
        <dbReference type="SAM" id="Coils"/>
    </source>
</evidence>
<keyword evidence="8 9" id="KW-0131">Cell cycle</keyword>
<dbReference type="Pfam" id="PF08478">
    <property type="entry name" value="POTRA_1"/>
    <property type="match status" value="1"/>
</dbReference>
<comment type="similarity">
    <text evidence="9">Belongs to the FtsQ/DivIB family. FtsQ subfamily.</text>
</comment>
<comment type="subcellular location">
    <subcellularLocation>
        <location evidence="9">Cell inner membrane</location>
        <topology evidence="9">Single-pass type II membrane protein</topology>
    </subcellularLocation>
    <subcellularLocation>
        <location evidence="1">Membrane</location>
    </subcellularLocation>
    <text evidence="9">Localizes to the division septum.</text>
</comment>
<dbReference type="InterPro" id="IPR013685">
    <property type="entry name" value="POTRA_FtsQ_type"/>
</dbReference>
<evidence type="ECO:0000256" key="9">
    <source>
        <dbReference type="HAMAP-Rule" id="MF_00911"/>
    </source>
</evidence>
<name>A0A4R6RGH8_9HYPH</name>
<reference evidence="12 13" key="1">
    <citation type="submission" date="2019-03" db="EMBL/GenBank/DDBJ databases">
        <title>Genomic Encyclopedia of Type Strains, Phase IV (KMG-IV): sequencing the most valuable type-strain genomes for metagenomic binning, comparative biology and taxonomic classification.</title>
        <authorList>
            <person name="Goeker M."/>
        </authorList>
    </citation>
    <scope>NUCLEOTIDE SEQUENCE [LARGE SCALE GENOMIC DNA]</scope>
    <source>
        <strain evidence="12 13">DSM 102969</strain>
    </source>
</reference>
<organism evidence="12 13">
    <name type="scientific">Oharaeibacter diazotrophicus</name>
    <dbReference type="NCBI Taxonomy" id="1920512"/>
    <lineage>
        <taxon>Bacteria</taxon>
        <taxon>Pseudomonadati</taxon>
        <taxon>Pseudomonadota</taxon>
        <taxon>Alphaproteobacteria</taxon>
        <taxon>Hyphomicrobiales</taxon>
        <taxon>Pleomorphomonadaceae</taxon>
        <taxon>Oharaeibacter</taxon>
    </lineage>
</organism>
<dbReference type="InterPro" id="IPR026579">
    <property type="entry name" value="FtsQ"/>
</dbReference>
<evidence type="ECO:0000256" key="4">
    <source>
        <dbReference type="ARBA" id="ARBA00022618"/>
    </source>
</evidence>
<evidence type="ECO:0000313" key="12">
    <source>
        <dbReference type="EMBL" id="TDP85541.1"/>
    </source>
</evidence>
<dbReference type="Proteomes" id="UP000294547">
    <property type="component" value="Unassembled WGS sequence"/>
</dbReference>
<keyword evidence="3 9" id="KW-0997">Cell inner membrane</keyword>
<dbReference type="GO" id="GO:0090529">
    <property type="term" value="P:cell septum assembly"/>
    <property type="evidence" value="ECO:0007669"/>
    <property type="project" value="InterPro"/>
</dbReference>
<gene>
    <name evidence="9" type="primary">ftsQ</name>
    <name evidence="12" type="ORF">EDD54_2395</name>
</gene>
<protein>
    <recommendedName>
        <fullName evidence="9">Cell division protein FtsQ</fullName>
    </recommendedName>
</protein>
<dbReference type="GO" id="GO:0032153">
    <property type="term" value="C:cell division site"/>
    <property type="evidence" value="ECO:0007669"/>
    <property type="project" value="UniProtKB-UniRule"/>
</dbReference>
<dbReference type="HAMAP" id="MF_00911">
    <property type="entry name" value="FtsQ_subfam"/>
    <property type="match status" value="1"/>
</dbReference>
<evidence type="ECO:0000313" key="13">
    <source>
        <dbReference type="Proteomes" id="UP000294547"/>
    </source>
</evidence>
<sequence length="307" mass="34202">MQALTSRWFGRARGQGLSGLIPGRRGVARLHRQPVWRAAGFLGRLPRGAGLTASVLYLIACGAYGMVYSGKTEEVFNDTTSELGFRVSAVRITGQRELDEIDVLDTLSIHSGQSLFFYDAQGARDRLAGNPWISNVSVMKFYPDKLRVIIEERTPAALWQKSLDEPVEIVDGAGKVITDHLEARFVKLPRVIGDGAETRVHEITGLLDDAPDVQKRVRASMLVSHRRWDLFLDNGVQVMLPERNPEAALAELQRLEHDGGLLDRDLTLVDLRLSDRLVVRLTDTAKAARDELVQARTKAMKQRARDA</sequence>
<proteinExistence type="inferred from homology"/>
<evidence type="ECO:0000256" key="3">
    <source>
        <dbReference type="ARBA" id="ARBA00022519"/>
    </source>
</evidence>
<dbReference type="GO" id="GO:0005886">
    <property type="term" value="C:plasma membrane"/>
    <property type="evidence" value="ECO:0007669"/>
    <property type="project" value="UniProtKB-SubCell"/>
</dbReference>
<dbReference type="PANTHER" id="PTHR35851">
    <property type="entry name" value="CELL DIVISION PROTEIN FTSQ"/>
    <property type="match status" value="1"/>
</dbReference>
<evidence type="ECO:0000256" key="6">
    <source>
        <dbReference type="ARBA" id="ARBA00022989"/>
    </source>
</evidence>
<evidence type="ECO:0000256" key="7">
    <source>
        <dbReference type="ARBA" id="ARBA00023136"/>
    </source>
</evidence>